<dbReference type="PRINTS" id="PR01651">
    <property type="entry name" value="SECGEXPORT"/>
</dbReference>
<comment type="similarity">
    <text evidence="2 10">Belongs to the SecG family.</text>
</comment>
<dbReference type="NCBIfam" id="TIGR00810">
    <property type="entry name" value="secG"/>
    <property type="match status" value="1"/>
</dbReference>
<keyword evidence="4 10" id="KW-1003">Cell membrane</keyword>
<keyword evidence="3 10" id="KW-0813">Transport</keyword>
<evidence type="ECO:0000256" key="7">
    <source>
        <dbReference type="ARBA" id="ARBA00022989"/>
    </source>
</evidence>
<comment type="subcellular location">
    <subcellularLocation>
        <location evidence="1 10">Cell membrane</location>
        <topology evidence="1 10">Multi-pass membrane protein</topology>
    </subcellularLocation>
</comment>
<proteinExistence type="inferred from homology"/>
<dbReference type="Pfam" id="PF03840">
    <property type="entry name" value="SecG"/>
    <property type="match status" value="1"/>
</dbReference>
<reference evidence="12 13" key="1">
    <citation type="submission" date="2020-02" db="EMBL/GenBank/DDBJ databases">
        <title>Balneolaceae bacterium YR4-1, complete genome.</title>
        <authorList>
            <person name="Li Y."/>
            <person name="Wu S."/>
        </authorList>
    </citation>
    <scope>NUCLEOTIDE SEQUENCE [LARGE SCALE GENOMIC DNA]</scope>
    <source>
        <strain evidence="12 13">YR4-1</strain>
    </source>
</reference>
<evidence type="ECO:0000256" key="10">
    <source>
        <dbReference type="RuleBase" id="RU365087"/>
    </source>
</evidence>
<dbReference type="GO" id="GO:0015450">
    <property type="term" value="F:protein-transporting ATPase activity"/>
    <property type="evidence" value="ECO:0007669"/>
    <property type="project" value="UniProtKB-UniRule"/>
</dbReference>
<evidence type="ECO:0000313" key="13">
    <source>
        <dbReference type="Proteomes" id="UP000473278"/>
    </source>
</evidence>
<feature type="compositionally biased region" description="Polar residues" evidence="11">
    <location>
        <begin position="102"/>
        <end position="121"/>
    </location>
</feature>
<dbReference type="GO" id="GO:0043952">
    <property type="term" value="P:protein transport by the Sec complex"/>
    <property type="evidence" value="ECO:0007669"/>
    <property type="project" value="TreeGrafter"/>
</dbReference>
<evidence type="ECO:0000256" key="3">
    <source>
        <dbReference type="ARBA" id="ARBA00022448"/>
    </source>
</evidence>
<dbReference type="Proteomes" id="UP000473278">
    <property type="component" value="Unassembled WGS sequence"/>
</dbReference>
<keyword evidence="5 10" id="KW-0812">Transmembrane</keyword>
<dbReference type="AlphaFoldDB" id="A0A6M1TCE2"/>
<feature type="transmembrane region" description="Helical" evidence="10">
    <location>
        <begin position="6"/>
        <end position="23"/>
    </location>
</feature>
<dbReference type="GO" id="GO:0065002">
    <property type="term" value="P:intracellular protein transmembrane transport"/>
    <property type="evidence" value="ECO:0007669"/>
    <property type="project" value="TreeGrafter"/>
</dbReference>
<keyword evidence="9 10" id="KW-0472">Membrane</keyword>
<evidence type="ECO:0000256" key="11">
    <source>
        <dbReference type="SAM" id="MobiDB-lite"/>
    </source>
</evidence>
<feature type="compositionally biased region" description="Low complexity" evidence="11">
    <location>
        <begin position="122"/>
        <end position="132"/>
    </location>
</feature>
<gene>
    <name evidence="12" type="primary">secG</name>
    <name evidence="12" type="ORF">G3570_14185</name>
</gene>
<feature type="region of interest" description="Disordered" evidence="11">
    <location>
        <begin position="86"/>
        <end position="138"/>
    </location>
</feature>
<evidence type="ECO:0000256" key="1">
    <source>
        <dbReference type="ARBA" id="ARBA00004651"/>
    </source>
</evidence>
<protein>
    <recommendedName>
        <fullName evidence="10">Protein-export membrane protein SecG</fullName>
    </recommendedName>
</protein>
<dbReference type="GO" id="GO:0005886">
    <property type="term" value="C:plasma membrane"/>
    <property type="evidence" value="ECO:0007669"/>
    <property type="project" value="UniProtKB-SubCell"/>
</dbReference>
<comment type="caution">
    <text evidence="12">The sequence shown here is derived from an EMBL/GenBank/DDBJ whole genome shotgun (WGS) entry which is preliminary data.</text>
</comment>
<dbReference type="RefSeq" id="WP_165143490.1">
    <property type="nucleotide sequence ID" value="NZ_JAALLT010000004.1"/>
</dbReference>
<keyword evidence="7 10" id="KW-1133">Transmembrane helix</keyword>
<accession>A0A6M1TCE2</accession>
<comment type="function">
    <text evidence="10">Involved in protein export. Participates in an early event of protein translocation.</text>
</comment>
<dbReference type="EMBL" id="JAALLT010000004">
    <property type="protein sequence ID" value="NGP77793.1"/>
    <property type="molecule type" value="Genomic_DNA"/>
</dbReference>
<sequence length="138" mass="13628">MLYYTILTLIVLICILLTIVILLQPGKGSGLSGGIAGGSLSGGAGLGARRTADLLSKSTTVLGTALLVLCVLANFAIDAGGSTQSAVQQSGVEQPVQDNGGLDNQSQTPSAVPELPQQQNQGSGSDGDASGSDDGGSN</sequence>
<evidence type="ECO:0000256" key="5">
    <source>
        <dbReference type="ARBA" id="ARBA00022692"/>
    </source>
</evidence>
<dbReference type="InterPro" id="IPR004692">
    <property type="entry name" value="SecG"/>
</dbReference>
<evidence type="ECO:0000256" key="6">
    <source>
        <dbReference type="ARBA" id="ARBA00022927"/>
    </source>
</evidence>
<keyword evidence="13" id="KW-1185">Reference proteome</keyword>
<keyword evidence="6 10" id="KW-0653">Protein transport</keyword>
<evidence type="ECO:0000313" key="12">
    <source>
        <dbReference type="EMBL" id="NGP77793.1"/>
    </source>
</evidence>
<name>A0A6M1TCE2_9BACT</name>
<evidence type="ECO:0000256" key="8">
    <source>
        <dbReference type="ARBA" id="ARBA00023010"/>
    </source>
</evidence>
<feature type="transmembrane region" description="Helical" evidence="10">
    <location>
        <begin position="59"/>
        <end position="77"/>
    </location>
</feature>
<keyword evidence="8 10" id="KW-0811">Translocation</keyword>
<dbReference type="GO" id="GO:0009306">
    <property type="term" value="P:protein secretion"/>
    <property type="evidence" value="ECO:0007669"/>
    <property type="project" value="UniProtKB-UniRule"/>
</dbReference>
<organism evidence="12 13">
    <name type="scientific">Halalkalibaculum roseum</name>
    <dbReference type="NCBI Taxonomy" id="2709311"/>
    <lineage>
        <taxon>Bacteria</taxon>
        <taxon>Pseudomonadati</taxon>
        <taxon>Balneolota</taxon>
        <taxon>Balneolia</taxon>
        <taxon>Balneolales</taxon>
        <taxon>Balneolaceae</taxon>
        <taxon>Halalkalibaculum</taxon>
    </lineage>
</organism>
<evidence type="ECO:0000256" key="4">
    <source>
        <dbReference type="ARBA" id="ARBA00022475"/>
    </source>
</evidence>
<dbReference type="PANTHER" id="PTHR34182:SF1">
    <property type="entry name" value="PROTEIN-EXPORT MEMBRANE PROTEIN SECG"/>
    <property type="match status" value="1"/>
</dbReference>
<evidence type="ECO:0000256" key="2">
    <source>
        <dbReference type="ARBA" id="ARBA00008445"/>
    </source>
</evidence>
<dbReference type="PANTHER" id="PTHR34182">
    <property type="entry name" value="PROTEIN-EXPORT MEMBRANE PROTEIN SECG"/>
    <property type="match status" value="1"/>
</dbReference>
<evidence type="ECO:0000256" key="9">
    <source>
        <dbReference type="ARBA" id="ARBA00023136"/>
    </source>
</evidence>